<name>A0A9J6FPW3_HAELO</name>
<evidence type="ECO:0000256" key="2">
    <source>
        <dbReference type="SAM" id="SignalP"/>
    </source>
</evidence>
<evidence type="ECO:0000259" key="3">
    <source>
        <dbReference type="Pfam" id="PF01683"/>
    </source>
</evidence>
<dbReference type="OMA" id="WLYHHSH"/>
<keyword evidence="5" id="KW-1185">Reference proteome</keyword>
<dbReference type="Pfam" id="PF01683">
    <property type="entry name" value="EB"/>
    <property type="match status" value="1"/>
</dbReference>
<dbReference type="PANTHER" id="PTHR39069">
    <property type="entry name" value="ECDYSONE-INDUCIBLE GENE E1, ISOFORM A"/>
    <property type="match status" value="1"/>
</dbReference>
<keyword evidence="1" id="KW-1133">Transmembrane helix</keyword>
<feature type="transmembrane region" description="Helical" evidence="1">
    <location>
        <begin position="305"/>
        <end position="323"/>
    </location>
</feature>
<reference evidence="4 5" key="1">
    <citation type="journal article" date="2020" name="Cell">
        <title>Large-Scale Comparative Analyses of Tick Genomes Elucidate Their Genetic Diversity and Vector Capacities.</title>
        <authorList>
            <consortium name="Tick Genome and Microbiome Consortium (TIGMIC)"/>
            <person name="Jia N."/>
            <person name="Wang J."/>
            <person name="Shi W."/>
            <person name="Du L."/>
            <person name="Sun Y."/>
            <person name="Zhan W."/>
            <person name="Jiang J.F."/>
            <person name="Wang Q."/>
            <person name="Zhang B."/>
            <person name="Ji P."/>
            <person name="Bell-Sakyi L."/>
            <person name="Cui X.M."/>
            <person name="Yuan T.T."/>
            <person name="Jiang B.G."/>
            <person name="Yang W.F."/>
            <person name="Lam T.T."/>
            <person name="Chang Q.C."/>
            <person name="Ding S.J."/>
            <person name="Wang X.J."/>
            <person name="Zhu J.G."/>
            <person name="Ruan X.D."/>
            <person name="Zhao L."/>
            <person name="Wei J.T."/>
            <person name="Ye R.Z."/>
            <person name="Que T.C."/>
            <person name="Du C.H."/>
            <person name="Zhou Y.H."/>
            <person name="Cheng J.X."/>
            <person name="Dai P.F."/>
            <person name="Guo W.B."/>
            <person name="Han X.H."/>
            <person name="Huang E.J."/>
            <person name="Li L.F."/>
            <person name="Wei W."/>
            <person name="Gao Y.C."/>
            <person name="Liu J.Z."/>
            <person name="Shao H.Z."/>
            <person name="Wang X."/>
            <person name="Wang C.C."/>
            <person name="Yang T.C."/>
            <person name="Huo Q.B."/>
            <person name="Li W."/>
            <person name="Chen H.Y."/>
            <person name="Chen S.E."/>
            <person name="Zhou L.G."/>
            <person name="Ni X.B."/>
            <person name="Tian J.H."/>
            <person name="Sheng Y."/>
            <person name="Liu T."/>
            <person name="Pan Y.S."/>
            <person name="Xia L.Y."/>
            <person name="Li J."/>
            <person name="Zhao F."/>
            <person name="Cao W.C."/>
        </authorList>
    </citation>
    <scope>NUCLEOTIDE SEQUENCE [LARGE SCALE GENOMIC DNA]</scope>
    <source>
        <strain evidence="4">HaeL-2018</strain>
    </source>
</reference>
<evidence type="ECO:0000256" key="1">
    <source>
        <dbReference type="SAM" id="Phobius"/>
    </source>
</evidence>
<comment type="caution">
    <text evidence="4">The sequence shown here is derived from an EMBL/GenBank/DDBJ whole genome shotgun (WGS) entry which is preliminary data.</text>
</comment>
<feature type="chain" id="PRO_5039949506" description="EB domain-containing protein" evidence="2">
    <location>
        <begin position="20"/>
        <end position="349"/>
    </location>
</feature>
<dbReference type="OrthoDB" id="6510638at2759"/>
<keyword evidence="2" id="KW-0732">Signal</keyword>
<accession>A0A9J6FPW3</accession>
<gene>
    <name evidence="4" type="ORF">HPB48_011542</name>
</gene>
<evidence type="ECO:0000313" key="4">
    <source>
        <dbReference type="EMBL" id="KAH9368222.1"/>
    </source>
</evidence>
<dbReference type="InterPro" id="IPR006149">
    <property type="entry name" value="EB_dom"/>
</dbReference>
<dbReference type="PANTHER" id="PTHR39069:SF8">
    <property type="entry name" value="FI17111P1"/>
    <property type="match status" value="1"/>
</dbReference>
<dbReference type="AlphaFoldDB" id="A0A9J6FPW3"/>
<evidence type="ECO:0000313" key="5">
    <source>
        <dbReference type="Proteomes" id="UP000821853"/>
    </source>
</evidence>
<dbReference type="EMBL" id="JABSTR010000004">
    <property type="protein sequence ID" value="KAH9368222.1"/>
    <property type="molecule type" value="Genomic_DNA"/>
</dbReference>
<keyword evidence="1" id="KW-0472">Membrane</keyword>
<dbReference type="Proteomes" id="UP000821853">
    <property type="component" value="Chromosome 2"/>
</dbReference>
<feature type="signal peptide" evidence="2">
    <location>
        <begin position="1"/>
        <end position="19"/>
    </location>
</feature>
<keyword evidence="1" id="KW-0812">Transmembrane</keyword>
<dbReference type="VEuPathDB" id="VectorBase:HLOH_063930"/>
<protein>
    <recommendedName>
        <fullName evidence="3">EB domain-containing protein</fullName>
    </recommendedName>
</protein>
<sequence>MTGRRCTVIAPSLLDLVAAAVTLAAQAAGASPLEEALKGTVPLYQLDSHQGAMASRHPTSFTCMALTLAPTSMRWKVDNSSAPDLDTFDVYYSPLSTVIVNSLTVAARYSTLTIKKHVPVREVRCLVKVYERPANLTPTHVVALKTVAPLLNVRQAPLHVTYGQQCRPLRHGCVPENAACSTEMGAVPLCLCNKGYRYVNHTGLCMSLRPHTSACVLDHPCALVADECREGRCHCRPAFHENSTGCHLNVSLHNGCDDHRFCPDGAHCVHNVCICLPGFEPWGNGCYRRFLSGEGMRKLQATIRIALNVSFTIAMLVLAVWLYHHSHSPSLMRERSVATWEYMPKMDQN</sequence>
<organism evidence="4 5">
    <name type="scientific">Haemaphysalis longicornis</name>
    <name type="common">Bush tick</name>
    <dbReference type="NCBI Taxonomy" id="44386"/>
    <lineage>
        <taxon>Eukaryota</taxon>
        <taxon>Metazoa</taxon>
        <taxon>Ecdysozoa</taxon>
        <taxon>Arthropoda</taxon>
        <taxon>Chelicerata</taxon>
        <taxon>Arachnida</taxon>
        <taxon>Acari</taxon>
        <taxon>Parasitiformes</taxon>
        <taxon>Ixodida</taxon>
        <taxon>Ixodoidea</taxon>
        <taxon>Ixodidae</taxon>
        <taxon>Haemaphysalinae</taxon>
        <taxon>Haemaphysalis</taxon>
    </lineage>
</organism>
<proteinExistence type="predicted"/>
<feature type="domain" description="EB" evidence="3">
    <location>
        <begin position="235"/>
        <end position="286"/>
    </location>
</feature>